<dbReference type="Pfam" id="PF01555">
    <property type="entry name" value="N6_N4_Mtase"/>
    <property type="match status" value="1"/>
</dbReference>
<evidence type="ECO:0000256" key="4">
    <source>
        <dbReference type="ARBA" id="ARBA00022691"/>
    </source>
</evidence>
<accession>A0A285TNW6</accession>
<name>A0A285TNW6_9BACL</name>
<keyword evidence="4" id="KW-0949">S-adenosyl-L-methionine</keyword>
<dbReference type="InterPro" id="IPR029063">
    <property type="entry name" value="SAM-dependent_MTases_sf"/>
</dbReference>
<protein>
    <submittedName>
        <fullName evidence="7">Adenine-specific DNA-methyltransferase</fullName>
    </submittedName>
</protein>
<dbReference type="PIRSF" id="PIRSF015855">
    <property type="entry name" value="TypeIII_Mtase_mKpnI"/>
    <property type="match status" value="1"/>
</dbReference>
<evidence type="ECO:0000256" key="5">
    <source>
        <dbReference type="ARBA" id="ARBA00022747"/>
    </source>
</evidence>
<keyword evidence="8" id="KW-1185">Reference proteome</keyword>
<keyword evidence="3 7" id="KW-0808">Transferase</keyword>
<dbReference type="AlphaFoldDB" id="A0A285TNW6"/>
<comment type="similarity">
    <text evidence="1">Belongs to the N(4)/N(6)-methyltransferase family.</text>
</comment>
<proteinExistence type="inferred from homology"/>
<dbReference type="InterPro" id="IPR002295">
    <property type="entry name" value="N4/N6-MTase_EcoPI_Mod-like"/>
</dbReference>
<sequence>MPIEELKRPDRIDEDRIAKLKELFPEAFGDGKLNIEILKDEIEGLNVNLIEDNTEEYYGLQWVGKKEARKLALLPPQGTLKYKKGDGINESDTKNLFFEGDNLEILRILQKSYANRIKVIYIDPPYNRGEDLIYKDDYKDPVEKYLQKTGQMDEEGLLTSNPKDSGRFHANWLNMIYPRLKVAKNLLKEDGVIFVSIDHNEMANLRRIMDEIFGEENLLSELIWDLGTGTQAGHFVRAHEYILVYAKNKDKLPNFSGGEGTIEHSALKKISKKNPSSHFTFPKGTRFEAVDGTELKGEWGGSEKTFLISGRMIAENGVLKESVTLEAGWAMKGQMEQWFSGKETFDSKGQKVLEFYFNSSGVLKYKKERSVVNPPSIIKDVGSTKSGSQTLMDLFGENDVFDFPKPIALMKFLLRLILKDNEYVLDFFAGSGTTAQAVLELNREDLGKRRFMLVQLPVKTNLEKYNTIADITKERIKKSIEHLSREDDQKVILDEGFVVYELDKTNIRKWEGYEGENLNVLNQNLDLFTSTSIIEEANDIDVVTELMLSQGFPLDSSVKVIEKSSNSLWIAQHEDVPFPLVVCLDGKLQVETGRFLNDEYGKGTFICLDNALSNEQKILLSESMNVKTI</sequence>
<dbReference type="EMBL" id="OBMQ01000017">
    <property type="protein sequence ID" value="SOC24542.1"/>
    <property type="molecule type" value="Genomic_DNA"/>
</dbReference>
<evidence type="ECO:0000259" key="6">
    <source>
        <dbReference type="Pfam" id="PF01555"/>
    </source>
</evidence>
<dbReference type="InterPro" id="IPR002052">
    <property type="entry name" value="DNA_methylase_N6_adenine_CS"/>
</dbReference>
<organism evidence="7 8">
    <name type="scientific">Ureibacillus xyleni</name>
    <dbReference type="NCBI Taxonomy" id="614648"/>
    <lineage>
        <taxon>Bacteria</taxon>
        <taxon>Bacillati</taxon>
        <taxon>Bacillota</taxon>
        <taxon>Bacilli</taxon>
        <taxon>Bacillales</taxon>
        <taxon>Caryophanaceae</taxon>
        <taxon>Ureibacillus</taxon>
    </lineage>
</organism>
<evidence type="ECO:0000256" key="3">
    <source>
        <dbReference type="ARBA" id="ARBA00022679"/>
    </source>
</evidence>
<evidence type="ECO:0000256" key="1">
    <source>
        <dbReference type="ARBA" id="ARBA00006594"/>
    </source>
</evidence>
<evidence type="ECO:0000256" key="2">
    <source>
        <dbReference type="ARBA" id="ARBA00022603"/>
    </source>
</evidence>
<dbReference type="Proteomes" id="UP000219636">
    <property type="component" value="Unassembled WGS sequence"/>
</dbReference>
<dbReference type="GO" id="GO:0008170">
    <property type="term" value="F:N-methyltransferase activity"/>
    <property type="evidence" value="ECO:0007669"/>
    <property type="project" value="InterPro"/>
</dbReference>
<dbReference type="PROSITE" id="PS00092">
    <property type="entry name" value="N6_MTASE"/>
    <property type="match status" value="1"/>
</dbReference>
<evidence type="ECO:0000313" key="8">
    <source>
        <dbReference type="Proteomes" id="UP000219636"/>
    </source>
</evidence>
<gene>
    <name evidence="7" type="ORF">SAMN05880501_11752</name>
</gene>
<dbReference type="InterPro" id="IPR002941">
    <property type="entry name" value="DNA_methylase_N4/N6"/>
</dbReference>
<feature type="domain" description="DNA methylase N-4/N-6" evidence="6">
    <location>
        <begin position="117"/>
        <end position="447"/>
    </location>
</feature>
<keyword evidence="5" id="KW-0680">Restriction system</keyword>
<reference evidence="8" key="1">
    <citation type="submission" date="2017-08" db="EMBL/GenBank/DDBJ databases">
        <authorList>
            <person name="Varghese N."/>
            <person name="Submissions S."/>
        </authorList>
    </citation>
    <scope>NUCLEOTIDE SEQUENCE [LARGE SCALE GENOMIC DNA]</scope>
    <source>
        <strain evidence="8">JC22</strain>
    </source>
</reference>
<dbReference type="Gene3D" id="3.40.50.150">
    <property type="entry name" value="Vaccinia Virus protein VP39"/>
    <property type="match status" value="1"/>
</dbReference>
<dbReference type="OrthoDB" id="9800801at2"/>
<keyword evidence="2 7" id="KW-0489">Methyltransferase</keyword>
<dbReference type="GO" id="GO:0009307">
    <property type="term" value="P:DNA restriction-modification system"/>
    <property type="evidence" value="ECO:0007669"/>
    <property type="project" value="UniProtKB-KW"/>
</dbReference>
<dbReference type="GO" id="GO:0003677">
    <property type="term" value="F:DNA binding"/>
    <property type="evidence" value="ECO:0007669"/>
    <property type="project" value="InterPro"/>
</dbReference>
<dbReference type="GO" id="GO:0032259">
    <property type="term" value="P:methylation"/>
    <property type="evidence" value="ECO:0007669"/>
    <property type="project" value="UniProtKB-KW"/>
</dbReference>
<dbReference type="PRINTS" id="PR00506">
    <property type="entry name" value="D21N6MTFRASE"/>
</dbReference>
<dbReference type="RefSeq" id="WP_097075077.1">
    <property type="nucleotide sequence ID" value="NZ_OBMQ01000017.1"/>
</dbReference>
<evidence type="ECO:0000313" key="7">
    <source>
        <dbReference type="EMBL" id="SOC24542.1"/>
    </source>
</evidence>
<dbReference type="SUPFAM" id="SSF53335">
    <property type="entry name" value="S-adenosyl-L-methionine-dependent methyltransferases"/>
    <property type="match status" value="1"/>
</dbReference>